<name>A0A5J5B039_9ASTE</name>
<dbReference type="Proteomes" id="UP000325577">
    <property type="component" value="Linkage Group LG17"/>
</dbReference>
<dbReference type="EMBL" id="CM018040">
    <property type="protein sequence ID" value="KAA8535546.1"/>
    <property type="molecule type" value="Genomic_DNA"/>
</dbReference>
<sequence length="99" mass="11184">MATDVVIIKTWSLKFRAIATKIFWKSARDAIVLKQNIPQRSNIKIGKGIEPAKPLLSDSKYSNVEMLPIDDGMEPERLFCRGIDHGAWWCKLDGITPSI</sequence>
<gene>
    <name evidence="1" type="ORF">F0562_030568</name>
</gene>
<organism evidence="1 2">
    <name type="scientific">Nyssa sinensis</name>
    <dbReference type="NCBI Taxonomy" id="561372"/>
    <lineage>
        <taxon>Eukaryota</taxon>
        <taxon>Viridiplantae</taxon>
        <taxon>Streptophyta</taxon>
        <taxon>Embryophyta</taxon>
        <taxon>Tracheophyta</taxon>
        <taxon>Spermatophyta</taxon>
        <taxon>Magnoliopsida</taxon>
        <taxon>eudicotyledons</taxon>
        <taxon>Gunneridae</taxon>
        <taxon>Pentapetalae</taxon>
        <taxon>asterids</taxon>
        <taxon>Cornales</taxon>
        <taxon>Nyssaceae</taxon>
        <taxon>Nyssa</taxon>
    </lineage>
</organism>
<accession>A0A5J5B039</accession>
<reference evidence="1 2" key="1">
    <citation type="submission" date="2019-09" db="EMBL/GenBank/DDBJ databases">
        <title>A chromosome-level genome assembly of the Chinese tupelo Nyssa sinensis.</title>
        <authorList>
            <person name="Yang X."/>
            <person name="Kang M."/>
            <person name="Yang Y."/>
            <person name="Xiong H."/>
            <person name="Wang M."/>
            <person name="Zhang Z."/>
            <person name="Wang Z."/>
            <person name="Wu H."/>
            <person name="Ma T."/>
            <person name="Liu J."/>
            <person name="Xi Z."/>
        </authorList>
    </citation>
    <scope>NUCLEOTIDE SEQUENCE [LARGE SCALE GENOMIC DNA]</scope>
    <source>
        <strain evidence="1">J267</strain>
        <tissue evidence="1">Leaf</tissue>
    </source>
</reference>
<proteinExistence type="predicted"/>
<keyword evidence="2" id="KW-1185">Reference proteome</keyword>
<protein>
    <submittedName>
        <fullName evidence="1">Uncharacterized protein</fullName>
    </submittedName>
</protein>
<evidence type="ECO:0000313" key="2">
    <source>
        <dbReference type="Proteomes" id="UP000325577"/>
    </source>
</evidence>
<evidence type="ECO:0000313" key="1">
    <source>
        <dbReference type="EMBL" id="KAA8535546.1"/>
    </source>
</evidence>
<dbReference type="AlphaFoldDB" id="A0A5J5B039"/>